<reference evidence="1 2" key="1">
    <citation type="submission" date="2023-07" db="EMBL/GenBank/DDBJ databases">
        <title>Genomic Encyclopedia of Type Strains, Phase IV (KMG-IV): sequencing the most valuable type-strain genomes for metagenomic binning, comparative biology and taxonomic classification.</title>
        <authorList>
            <person name="Goeker M."/>
        </authorList>
    </citation>
    <scope>NUCLEOTIDE SEQUENCE [LARGE SCALE GENOMIC DNA]</scope>
    <source>
        <strain evidence="1 2">DSM 19092</strain>
    </source>
</reference>
<comment type="caution">
    <text evidence="1">The sequence shown here is derived from an EMBL/GenBank/DDBJ whole genome shotgun (WGS) entry which is preliminary data.</text>
</comment>
<name>A0ABT9VRQ2_9BACI</name>
<dbReference type="RefSeq" id="WP_052659298.1">
    <property type="nucleotide sequence ID" value="NZ_JAUSTR010000021.1"/>
</dbReference>
<dbReference type="Proteomes" id="UP001225646">
    <property type="component" value="Unassembled WGS sequence"/>
</dbReference>
<evidence type="ECO:0000313" key="2">
    <source>
        <dbReference type="Proteomes" id="UP001225646"/>
    </source>
</evidence>
<evidence type="ECO:0000313" key="1">
    <source>
        <dbReference type="EMBL" id="MDQ0163666.1"/>
    </source>
</evidence>
<dbReference type="EMBL" id="JAUSTR010000021">
    <property type="protein sequence ID" value="MDQ0163666.1"/>
    <property type="molecule type" value="Genomic_DNA"/>
</dbReference>
<organism evidence="1 2">
    <name type="scientific">Aeribacillus alveayuensis</name>
    <dbReference type="NCBI Taxonomy" id="279215"/>
    <lineage>
        <taxon>Bacteria</taxon>
        <taxon>Bacillati</taxon>
        <taxon>Bacillota</taxon>
        <taxon>Bacilli</taxon>
        <taxon>Bacillales</taxon>
        <taxon>Bacillaceae</taxon>
        <taxon>Aeribacillus</taxon>
    </lineage>
</organism>
<proteinExistence type="predicted"/>
<sequence>MGKIKRQSGKSYAYEMRLKWLRDQLSNIRGERRAVLEEGLKQGREEGFEQGMKHLVRNIAKKGMNVKEIADLTNLAEEEVRKLLKD</sequence>
<accession>A0ABT9VRQ2</accession>
<protein>
    <submittedName>
        <fullName evidence="1">Transposase/invertase (TIGR01784 family)</fullName>
    </submittedName>
</protein>
<keyword evidence="2" id="KW-1185">Reference proteome</keyword>
<gene>
    <name evidence="1" type="ORF">J2S06_002776</name>
</gene>